<dbReference type="SUPFAM" id="SSF47413">
    <property type="entry name" value="lambda repressor-like DNA-binding domains"/>
    <property type="match status" value="1"/>
</dbReference>
<protein>
    <recommendedName>
        <fullName evidence="3">HTH cro/C1-type domain-containing protein</fullName>
    </recommendedName>
</protein>
<keyword evidence="2" id="KW-1185">Reference proteome</keyword>
<organism evidence="1 2">
    <name type="scientific">Streptomyces ziwulingensis</name>
    <dbReference type="NCBI Taxonomy" id="1045501"/>
    <lineage>
        <taxon>Bacteria</taxon>
        <taxon>Bacillati</taxon>
        <taxon>Actinomycetota</taxon>
        <taxon>Actinomycetes</taxon>
        <taxon>Kitasatosporales</taxon>
        <taxon>Streptomycetaceae</taxon>
        <taxon>Streptomyces</taxon>
    </lineage>
</organism>
<evidence type="ECO:0008006" key="3">
    <source>
        <dbReference type="Google" id="ProtNLM"/>
    </source>
</evidence>
<dbReference type="InterPro" id="IPR001387">
    <property type="entry name" value="Cro/C1-type_HTH"/>
</dbReference>
<dbReference type="CDD" id="cd00093">
    <property type="entry name" value="HTH_XRE"/>
    <property type="match status" value="1"/>
</dbReference>
<gene>
    <name evidence="1" type="ORF">GCM10023220_66720</name>
</gene>
<accession>A0ABP9CZV2</accession>
<evidence type="ECO:0000313" key="2">
    <source>
        <dbReference type="Proteomes" id="UP001501265"/>
    </source>
</evidence>
<reference evidence="2" key="1">
    <citation type="journal article" date="2019" name="Int. J. Syst. Evol. Microbiol.">
        <title>The Global Catalogue of Microorganisms (GCM) 10K type strain sequencing project: providing services to taxonomists for standard genome sequencing and annotation.</title>
        <authorList>
            <consortium name="The Broad Institute Genomics Platform"/>
            <consortium name="The Broad Institute Genome Sequencing Center for Infectious Disease"/>
            <person name="Wu L."/>
            <person name="Ma J."/>
        </authorList>
    </citation>
    <scope>NUCLEOTIDE SEQUENCE [LARGE SCALE GENOMIC DNA]</scope>
    <source>
        <strain evidence="2">JCM 18081</strain>
    </source>
</reference>
<sequence>MAQTPTTYTVDGTAICSKRMSAGMEVQQLADLVGITANYLRKVERGDRPRMRPGPYQALRAALNANKTELLAPHPHPPERK</sequence>
<dbReference type="RefSeq" id="WP_345624423.1">
    <property type="nucleotide sequence ID" value="NZ_BAABIG010000089.1"/>
</dbReference>
<dbReference type="Proteomes" id="UP001501265">
    <property type="component" value="Unassembled WGS sequence"/>
</dbReference>
<evidence type="ECO:0000313" key="1">
    <source>
        <dbReference type="EMBL" id="GAA4823761.1"/>
    </source>
</evidence>
<proteinExistence type="predicted"/>
<dbReference type="InterPro" id="IPR010982">
    <property type="entry name" value="Lambda_DNA-bd_dom_sf"/>
</dbReference>
<comment type="caution">
    <text evidence="1">The sequence shown here is derived from an EMBL/GenBank/DDBJ whole genome shotgun (WGS) entry which is preliminary data.</text>
</comment>
<dbReference type="Gene3D" id="1.10.260.40">
    <property type="entry name" value="lambda repressor-like DNA-binding domains"/>
    <property type="match status" value="1"/>
</dbReference>
<name>A0ABP9CZV2_9ACTN</name>
<dbReference type="EMBL" id="BAABIG010000089">
    <property type="protein sequence ID" value="GAA4823761.1"/>
    <property type="molecule type" value="Genomic_DNA"/>
</dbReference>
<dbReference type="Pfam" id="PF13560">
    <property type="entry name" value="HTH_31"/>
    <property type="match status" value="1"/>
</dbReference>